<dbReference type="EMBL" id="DF237247">
    <property type="protein sequence ID" value="GAQ86582.1"/>
    <property type="molecule type" value="Genomic_DNA"/>
</dbReference>
<gene>
    <name evidence="1" type="ORF">KFL_002980060</name>
</gene>
<sequence length="418" mass="45317">MWSTASWQASWASDVRLSNNVIAPAGGDAGGSCEPSPGESGRWEADIGWAGADCPSMFQGSSFRDLGSNSIGLQKTAFLALTGSAWTHAPTKSAKVHLERRTVIVRAISLSEEGEELLRRVGELIAPLADNQKQQQRTLEEQQRTLGGQQRLLGGLVEDGARQQITKMLGEDYQRPLLARSLQDLALLLPEEAVHKSSQSKQVLLGPLEKATLASTSLVEAGVPARLLGSLQDGAGQVGWFRDDGTVNDSMLGRFIGTCPDAALKQTLGRLRRVLKLDKKDDRIQELLQCESAGILCLVAAAFPEAYLTGRPGVMPSDELEIDCRGRIDIAQNGDFAYIDVGEVKTMLDYATSVPQLGLRLGALKWFVCNACGAKVEGVRLVGRLFVSKHGTKEEFADASQRDRASVEWGFSLYLHRV</sequence>
<protein>
    <submittedName>
        <fullName evidence="1">Uncharacterized protein</fullName>
    </submittedName>
</protein>
<dbReference type="OrthoDB" id="10646368at2759"/>
<keyword evidence="2" id="KW-1185">Reference proteome</keyword>
<organism evidence="1 2">
    <name type="scientific">Klebsormidium nitens</name>
    <name type="common">Green alga</name>
    <name type="synonym">Ulothrix nitens</name>
    <dbReference type="NCBI Taxonomy" id="105231"/>
    <lineage>
        <taxon>Eukaryota</taxon>
        <taxon>Viridiplantae</taxon>
        <taxon>Streptophyta</taxon>
        <taxon>Klebsormidiophyceae</taxon>
        <taxon>Klebsormidiales</taxon>
        <taxon>Klebsormidiaceae</taxon>
        <taxon>Klebsormidium</taxon>
    </lineage>
</organism>
<reference evidence="1 2" key="1">
    <citation type="journal article" date="2014" name="Nat. Commun.">
        <title>Klebsormidium flaccidum genome reveals primary factors for plant terrestrial adaptation.</title>
        <authorList>
            <person name="Hori K."/>
            <person name="Maruyama F."/>
            <person name="Fujisawa T."/>
            <person name="Togashi T."/>
            <person name="Yamamoto N."/>
            <person name="Seo M."/>
            <person name="Sato S."/>
            <person name="Yamada T."/>
            <person name="Mori H."/>
            <person name="Tajima N."/>
            <person name="Moriyama T."/>
            <person name="Ikeuchi M."/>
            <person name="Watanabe M."/>
            <person name="Wada H."/>
            <person name="Kobayashi K."/>
            <person name="Saito M."/>
            <person name="Masuda T."/>
            <person name="Sasaki-Sekimoto Y."/>
            <person name="Mashiguchi K."/>
            <person name="Awai K."/>
            <person name="Shimojima M."/>
            <person name="Masuda S."/>
            <person name="Iwai M."/>
            <person name="Nobusawa T."/>
            <person name="Narise T."/>
            <person name="Kondo S."/>
            <person name="Saito H."/>
            <person name="Sato R."/>
            <person name="Murakawa M."/>
            <person name="Ihara Y."/>
            <person name="Oshima-Yamada Y."/>
            <person name="Ohtaka K."/>
            <person name="Satoh M."/>
            <person name="Sonobe K."/>
            <person name="Ishii M."/>
            <person name="Ohtani R."/>
            <person name="Kanamori-Sato M."/>
            <person name="Honoki R."/>
            <person name="Miyazaki D."/>
            <person name="Mochizuki H."/>
            <person name="Umetsu J."/>
            <person name="Higashi K."/>
            <person name="Shibata D."/>
            <person name="Kamiya Y."/>
            <person name="Sato N."/>
            <person name="Nakamura Y."/>
            <person name="Tabata S."/>
            <person name="Ida S."/>
            <person name="Kurokawa K."/>
            <person name="Ohta H."/>
        </authorList>
    </citation>
    <scope>NUCLEOTIDE SEQUENCE [LARGE SCALE GENOMIC DNA]</scope>
    <source>
        <strain evidence="1 2">NIES-2285</strain>
    </source>
</reference>
<name>A0A1Y1I9E2_KLENI</name>
<accession>A0A1Y1I9E2</accession>
<proteinExistence type="predicted"/>
<evidence type="ECO:0000313" key="2">
    <source>
        <dbReference type="Proteomes" id="UP000054558"/>
    </source>
</evidence>
<dbReference type="AlphaFoldDB" id="A0A1Y1I9E2"/>
<evidence type="ECO:0000313" key="1">
    <source>
        <dbReference type="EMBL" id="GAQ86582.1"/>
    </source>
</evidence>
<dbReference type="Proteomes" id="UP000054558">
    <property type="component" value="Unassembled WGS sequence"/>
</dbReference>